<organism evidence="2 3">
    <name type="scientific">Terrimonas ginsenosidimutans</name>
    <dbReference type="NCBI Taxonomy" id="2908004"/>
    <lineage>
        <taxon>Bacteria</taxon>
        <taxon>Pseudomonadati</taxon>
        <taxon>Bacteroidota</taxon>
        <taxon>Chitinophagia</taxon>
        <taxon>Chitinophagales</taxon>
        <taxon>Chitinophagaceae</taxon>
        <taxon>Terrimonas</taxon>
    </lineage>
</organism>
<feature type="chain" id="PRO_5045915639" evidence="1">
    <location>
        <begin position="19"/>
        <end position="168"/>
    </location>
</feature>
<accession>A0ABS9L087</accession>
<evidence type="ECO:0000313" key="2">
    <source>
        <dbReference type="EMBL" id="MCG2618010.1"/>
    </source>
</evidence>
<evidence type="ECO:0000313" key="3">
    <source>
        <dbReference type="Proteomes" id="UP001165367"/>
    </source>
</evidence>
<protein>
    <submittedName>
        <fullName evidence="2">Type VI secretion system tube protein Hcp</fullName>
    </submittedName>
</protein>
<sequence>MKKIILSLLIIAPLMLMAQRSSTEDFGKFTNAEGAAIKGSSLARGFERQIEVDNLVAASTNNNTSLSFSMPAGAATNEFRNALNNGKKLKSGEIVVTVLSADRRITKHKINMEDITVLSCEDKNGNTLLTLDATRIGWTYYTSDRSGKQTISSKSGWDAAKKQAWTGF</sequence>
<dbReference type="Proteomes" id="UP001165367">
    <property type="component" value="Unassembled WGS sequence"/>
</dbReference>
<reference evidence="2" key="1">
    <citation type="submission" date="2022-01" db="EMBL/GenBank/DDBJ databases">
        <authorList>
            <person name="Jo J.-H."/>
            <person name="Im W.-T."/>
        </authorList>
    </citation>
    <scope>NUCLEOTIDE SEQUENCE</scope>
    <source>
        <strain evidence="2">NA20</strain>
    </source>
</reference>
<keyword evidence="1" id="KW-0732">Signal</keyword>
<dbReference type="EMBL" id="JAKLTR010000030">
    <property type="protein sequence ID" value="MCG2618010.1"/>
    <property type="molecule type" value="Genomic_DNA"/>
</dbReference>
<dbReference type="Gene3D" id="2.30.110.20">
    <property type="entry name" value="Hcp1-like"/>
    <property type="match status" value="1"/>
</dbReference>
<gene>
    <name evidence="2" type="ORF">LZZ85_27150</name>
</gene>
<proteinExistence type="predicted"/>
<evidence type="ECO:0000256" key="1">
    <source>
        <dbReference type="SAM" id="SignalP"/>
    </source>
</evidence>
<dbReference type="RefSeq" id="WP_237877054.1">
    <property type="nucleotide sequence ID" value="NZ_JAKLTR010000030.1"/>
</dbReference>
<feature type="signal peptide" evidence="1">
    <location>
        <begin position="1"/>
        <end position="18"/>
    </location>
</feature>
<dbReference type="SUPFAM" id="SSF141452">
    <property type="entry name" value="Hcp1-like"/>
    <property type="match status" value="1"/>
</dbReference>
<comment type="caution">
    <text evidence="2">The sequence shown here is derived from an EMBL/GenBank/DDBJ whole genome shotgun (WGS) entry which is preliminary data.</text>
</comment>
<name>A0ABS9L087_9BACT</name>
<keyword evidence="3" id="KW-1185">Reference proteome</keyword>
<dbReference type="InterPro" id="IPR036624">
    <property type="entry name" value="Hcp1-lik_sf"/>
</dbReference>